<feature type="domain" description="ABC transmembrane type-1" evidence="8">
    <location>
        <begin position="104"/>
        <end position="304"/>
    </location>
</feature>
<accession>A0ABV7LA05</accession>
<dbReference type="Gene3D" id="1.10.3720.10">
    <property type="entry name" value="MetI-like"/>
    <property type="match status" value="1"/>
</dbReference>
<keyword evidence="3" id="KW-1003">Cell membrane</keyword>
<dbReference type="Proteomes" id="UP001595528">
    <property type="component" value="Unassembled WGS sequence"/>
</dbReference>
<reference evidence="10" key="1">
    <citation type="journal article" date="2019" name="Int. J. Syst. Evol. Microbiol.">
        <title>The Global Catalogue of Microorganisms (GCM) 10K type strain sequencing project: providing services to taxonomists for standard genome sequencing and annotation.</title>
        <authorList>
            <consortium name="The Broad Institute Genomics Platform"/>
            <consortium name="The Broad Institute Genome Sequencing Center for Infectious Disease"/>
            <person name="Wu L."/>
            <person name="Ma J."/>
        </authorList>
    </citation>
    <scope>NUCLEOTIDE SEQUENCE [LARGE SCALE GENOMIC DNA]</scope>
    <source>
        <strain evidence="10">KCTC 42964</strain>
    </source>
</reference>
<feature type="transmembrane region" description="Helical" evidence="7">
    <location>
        <begin position="29"/>
        <end position="56"/>
    </location>
</feature>
<comment type="similarity">
    <text evidence="7">Belongs to the binding-protein-dependent transport system permease family.</text>
</comment>
<name>A0ABV7LA05_9PROT</name>
<evidence type="ECO:0000256" key="3">
    <source>
        <dbReference type="ARBA" id="ARBA00022475"/>
    </source>
</evidence>
<dbReference type="PANTHER" id="PTHR43386">
    <property type="entry name" value="OLIGOPEPTIDE TRANSPORT SYSTEM PERMEASE PROTEIN APPC"/>
    <property type="match status" value="1"/>
</dbReference>
<dbReference type="PROSITE" id="PS50928">
    <property type="entry name" value="ABC_TM1"/>
    <property type="match status" value="1"/>
</dbReference>
<comment type="caution">
    <text evidence="9">The sequence shown here is derived from an EMBL/GenBank/DDBJ whole genome shotgun (WGS) entry which is preliminary data.</text>
</comment>
<evidence type="ECO:0000313" key="10">
    <source>
        <dbReference type="Proteomes" id="UP001595528"/>
    </source>
</evidence>
<gene>
    <name evidence="9" type="ORF">ACFOGJ_29970</name>
</gene>
<dbReference type="InterPro" id="IPR050366">
    <property type="entry name" value="BP-dependent_transpt_permease"/>
</dbReference>
<dbReference type="PANTHER" id="PTHR43386:SF26">
    <property type="entry name" value="ABC TRANSPORTER PERMEASE PROTEIN"/>
    <property type="match status" value="1"/>
</dbReference>
<feature type="transmembrane region" description="Helical" evidence="7">
    <location>
        <begin position="227"/>
        <end position="248"/>
    </location>
</feature>
<evidence type="ECO:0000256" key="5">
    <source>
        <dbReference type="ARBA" id="ARBA00022989"/>
    </source>
</evidence>
<feature type="transmembrane region" description="Helical" evidence="7">
    <location>
        <begin position="106"/>
        <end position="131"/>
    </location>
</feature>
<evidence type="ECO:0000256" key="6">
    <source>
        <dbReference type="ARBA" id="ARBA00023136"/>
    </source>
</evidence>
<dbReference type="SUPFAM" id="SSF161098">
    <property type="entry name" value="MetI-like"/>
    <property type="match status" value="1"/>
</dbReference>
<keyword evidence="5 7" id="KW-1133">Transmembrane helix</keyword>
<sequence>MTVQGESAPPARARGRLARILDSDMLHSFLASPVTVLAAGITLLFVLGAAFAPWVAPHNPYDLAGLSLMDSLTGPVWSEYGDPRFLLGTDDQGRDVLSAILYGARISLAVGFASVAFAAVLGISLGLLSGYVGGTLDTVIMRIADIQLTFPAILIALLIDGVVHGILEDVRREDTAFWVLVFSIGMSFWVQYARTVRGSTLVERNKEYVQAARLIGIPKVLIMLRHILPNVMGPVLVIATINLALAVITEATLSFLGVGVPPTQPSLGTLIRIGNDFLFSGEWWITIFPGAALAILVLAINLLGDWLRDALNPRLR</sequence>
<evidence type="ECO:0000256" key="2">
    <source>
        <dbReference type="ARBA" id="ARBA00022448"/>
    </source>
</evidence>
<evidence type="ECO:0000256" key="7">
    <source>
        <dbReference type="RuleBase" id="RU363032"/>
    </source>
</evidence>
<keyword evidence="10" id="KW-1185">Reference proteome</keyword>
<keyword evidence="6 7" id="KW-0472">Membrane</keyword>
<proteinExistence type="inferred from homology"/>
<evidence type="ECO:0000313" key="9">
    <source>
        <dbReference type="EMBL" id="MFC3231513.1"/>
    </source>
</evidence>
<dbReference type="InterPro" id="IPR000515">
    <property type="entry name" value="MetI-like"/>
</dbReference>
<protein>
    <submittedName>
        <fullName evidence="9">ABC transporter permease</fullName>
    </submittedName>
</protein>
<feature type="transmembrane region" description="Helical" evidence="7">
    <location>
        <begin position="283"/>
        <end position="307"/>
    </location>
</feature>
<dbReference type="Pfam" id="PF00528">
    <property type="entry name" value="BPD_transp_1"/>
    <property type="match status" value="1"/>
</dbReference>
<organism evidence="9 10">
    <name type="scientific">Marinibaculum pumilum</name>
    <dbReference type="NCBI Taxonomy" id="1766165"/>
    <lineage>
        <taxon>Bacteria</taxon>
        <taxon>Pseudomonadati</taxon>
        <taxon>Pseudomonadota</taxon>
        <taxon>Alphaproteobacteria</taxon>
        <taxon>Rhodospirillales</taxon>
        <taxon>Rhodospirillaceae</taxon>
        <taxon>Marinibaculum</taxon>
    </lineage>
</organism>
<feature type="transmembrane region" description="Helical" evidence="7">
    <location>
        <begin position="175"/>
        <end position="192"/>
    </location>
</feature>
<evidence type="ECO:0000256" key="1">
    <source>
        <dbReference type="ARBA" id="ARBA00004651"/>
    </source>
</evidence>
<dbReference type="Pfam" id="PF12911">
    <property type="entry name" value="OppC_N"/>
    <property type="match status" value="1"/>
</dbReference>
<dbReference type="RefSeq" id="WP_379907006.1">
    <property type="nucleotide sequence ID" value="NZ_JBHRTR010000054.1"/>
</dbReference>
<dbReference type="InterPro" id="IPR035906">
    <property type="entry name" value="MetI-like_sf"/>
</dbReference>
<keyword evidence="4 7" id="KW-0812">Transmembrane</keyword>
<dbReference type="CDD" id="cd06261">
    <property type="entry name" value="TM_PBP2"/>
    <property type="match status" value="1"/>
</dbReference>
<keyword evidence="2 7" id="KW-0813">Transport</keyword>
<comment type="subcellular location">
    <subcellularLocation>
        <location evidence="1 7">Cell membrane</location>
        <topology evidence="1 7">Multi-pass membrane protein</topology>
    </subcellularLocation>
</comment>
<evidence type="ECO:0000256" key="4">
    <source>
        <dbReference type="ARBA" id="ARBA00022692"/>
    </source>
</evidence>
<dbReference type="EMBL" id="JBHRTR010000054">
    <property type="protein sequence ID" value="MFC3231513.1"/>
    <property type="molecule type" value="Genomic_DNA"/>
</dbReference>
<dbReference type="InterPro" id="IPR025966">
    <property type="entry name" value="OppC_N"/>
</dbReference>
<evidence type="ECO:0000259" key="8">
    <source>
        <dbReference type="PROSITE" id="PS50928"/>
    </source>
</evidence>
<feature type="transmembrane region" description="Helical" evidence="7">
    <location>
        <begin position="143"/>
        <end position="163"/>
    </location>
</feature>